<gene>
    <name evidence="3" type="ordered locus">Cyan7425_3711</name>
</gene>
<feature type="signal peptide" evidence="1">
    <location>
        <begin position="1"/>
        <end position="26"/>
    </location>
</feature>
<dbReference type="AlphaFoldDB" id="B8HSP7"/>
<evidence type="ECO:0000256" key="1">
    <source>
        <dbReference type="SAM" id="SignalP"/>
    </source>
</evidence>
<keyword evidence="1" id="KW-0732">Signal</keyword>
<dbReference type="Pfam" id="PF13946">
    <property type="entry name" value="DUF4214"/>
    <property type="match status" value="1"/>
</dbReference>
<feature type="domain" description="DUF4214" evidence="2">
    <location>
        <begin position="86"/>
        <end position="133"/>
    </location>
</feature>
<dbReference type="OrthoDB" id="457805at2"/>
<proteinExistence type="predicted"/>
<dbReference type="Gene3D" id="1.10.3130.20">
    <property type="entry name" value="Phycobilisome linker domain"/>
    <property type="match status" value="1"/>
</dbReference>
<sequence>MKAISIGLIPLAAALTMGSLSTPASAQQRVCDFSVGGVGINCRNEAYYPGYYPGYNPGYYPGYYPGNYPGYNNNYYNRRLNNAEVRSIINGYYRQYLGRSADPTGLRAWINAYNNGQSLEQIRRSIANSPEARAYGRNYGYNYYNYNYRRY</sequence>
<dbReference type="HOGENOM" id="CLU_1728356_0_0_3"/>
<reference evidence="3" key="1">
    <citation type="submission" date="2009-01" db="EMBL/GenBank/DDBJ databases">
        <title>Complete sequence of chromosome Cyanothece sp. PCC 7425.</title>
        <authorList>
            <consortium name="US DOE Joint Genome Institute"/>
            <person name="Lucas S."/>
            <person name="Copeland A."/>
            <person name="Lapidus A."/>
            <person name="Glavina del Rio T."/>
            <person name="Dalin E."/>
            <person name="Tice H."/>
            <person name="Bruce D."/>
            <person name="Goodwin L."/>
            <person name="Pitluck S."/>
            <person name="Sims D."/>
            <person name="Meineke L."/>
            <person name="Brettin T."/>
            <person name="Detter J.C."/>
            <person name="Han C."/>
            <person name="Larimer F."/>
            <person name="Land M."/>
            <person name="Hauser L."/>
            <person name="Kyrpides N."/>
            <person name="Ovchinnikova G."/>
            <person name="Liberton M."/>
            <person name="Stoeckel J."/>
            <person name="Banerjee A."/>
            <person name="Singh A."/>
            <person name="Page L."/>
            <person name="Sato H."/>
            <person name="Zhao L."/>
            <person name="Sherman L."/>
            <person name="Pakrasi H."/>
            <person name="Richardson P."/>
        </authorList>
    </citation>
    <scope>NUCLEOTIDE SEQUENCE</scope>
    <source>
        <strain evidence="3">PCC 7425</strain>
    </source>
</reference>
<evidence type="ECO:0000313" key="3">
    <source>
        <dbReference type="EMBL" id="ACL46030.1"/>
    </source>
</evidence>
<name>B8HSP7_CYAP4</name>
<protein>
    <recommendedName>
        <fullName evidence="2">DUF4214 domain-containing protein</fullName>
    </recommendedName>
</protein>
<accession>B8HSP7</accession>
<dbReference type="eggNOG" id="ENOG502ZX4H">
    <property type="taxonomic scope" value="Bacteria"/>
</dbReference>
<dbReference type="KEGG" id="cyn:Cyan7425_3711"/>
<feature type="chain" id="PRO_5002873681" description="DUF4214 domain-containing protein" evidence="1">
    <location>
        <begin position="27"/>
        <end position="151"/>
    </location>
</feature>
<dbReference type="InterPro" id="IPR025282">
    <property type="entry name" value="DUF4214"/>
</dbReference>
<dbReference type="EMBL" id="CP001344">
    <property type="protein sequence ID" value="ACL46030.1"/>
    <property type="molecule type" value="Genomic_DNA"/>
</dbReference>
<evidence type="ECO:0000259" key="2">
    <source>
        <dbReference type="Pfam" id="PF13946"/>
    </source>
</evidence>
<organism evidence="3">
    <name type="scientific">Cyanothece sp. (strain PCC 7425 / ATCC 29141)</name>
    <dbReference type="NCBI Taxonomy" id="395961"/>
    <lineage>
        <taxon>Bacteria</taxon>
        <taxon>Bacillati</taxon>
        <taxon>Cyanobacteriota</taxon>
        <taxon>Cyanophyceae</taxon>
        <taxon>Gomontiellales</taxon>
        <taxon>Cyanothecaceae</taxon>
        <taxon>Cyanothece</taxon>
    </lineage>
</organism>
<dbReference type="InterPro" id="IPR038255">
    <property type="entry name" value="PBS_linker_sf"/>
</dbReference>